<evidence type="ECO:0000256" key="6">
    <source>
        <dbReference type="PROSITE-ProRule" id="PRU00146"/>
    </source>
</evidence>
<evidence type="ECO:0000313" key="9">
    <source>
        <dbReference type="EMBL" id="KMS93796.1"/>
    </source>
</evidence>
<dbReference type="PROSITE" id="PS01359">
    <property type="entry name" value="ZF_PHD_1"/>
    <property type="match status" value="1"/>
</dbReference>
<dbReference type="GO" id="GO:0045893">
    <property type="term" value="P:positive regulation of DNA-templated transcription"/>
    <property type="evidence" value="ECO:0007669"/>
    <property type="project" value="TreeGrafter"/>
</dbReference>
<dbReference type="AlphaFoldDB" id="A0A0J8AYK5"/>
<sequence>DDRCRVRLDNKAETETVVPISTFLSEFSYQQPNDGFEIKKPRRSPARNSLKTEHLVPAFSSIEPNLLETAHDLAMLKETAQQLTALHSSSPMPKRSSNMEDSKTYCSVCLMPYDNNAMIQCDSCDCWVHAQCDGINSIKLSRLRKDKNAEYFCPVCRQSPNLAQTDQGSSLQSPGYYDEDLSPDKTSGAQHLSLNPAPSNML</sequence>
<dbReference type="InterPro" id="IPR037869">
    <property type="entry name" value="Spp1/CFP1"/>
</dbReference>
<dbReference type="InterPro" id="IPR011011">
    <property type="entry name" value="Znf_FYVE_PHD"/>
</dbReference>
<name>A0A0J8AYK5_BETVV</name>
<dbReference type="Gramene" id="KMS93796">
    <property type="protein sequence ID" value="KMS93796"/>
    <property type="gene ID" value="BVRB_027870"/>
</dbReference>
<dbReference type="SUPFAM" id="SSF57903">
    <property type="entry name" value="FYVE/PHD zinc finger"/>
    <property type="match status" value="1"/>
</dbReference>
<dbReference type="PANTHER" id="PTHR46174:SF1">
    <property type="entry name" value="CXXC-TYPE ZINC FINGER PROTEIN 1"/>
    <property type="match status" value="1"/>
</dbReference>
<dbReference type="Proteomes" id="UP000035740">
    <property type="component" value="Unassembled WGS sequence"/>
</dbReference>
<dbReference type="GO" id="GO:0048188">
    <property type="term" value="C:Set1C/COMPASS complex"/>
    <property type="evidence" value="ECO:0007669"/>
    <property type="project" value="InterPro"/>
</dbReference>
<comment type="subcellular location">
    <subcellularLocation>
        <location evidence="1">Nucleus</location>
    </subcellularLocation>
</comment>
<feature type="non-terminal residue" evidence="9">
    <location>
        <position position="1"/>
    </location>
</feature>
<feature type="compositionally biased region" description="Polar residues" evidence="7">
    <location>
        <begin position="164"/>
        <end position="173"/>
    </location>
</feature>
<evidence type="ECO:0000259" key="8">
    <source>
        <dbReference type="PROSITE" id="PS50016"/>
    </source>
</evidence>
<reference evidence="9 10" key="1">
    <citation type="journal article" date="2014" name="Nature">
        <title>The genome of the recently domesticated crop plant sugar beet (Beta vulgaris).</title>
        <authorList>
            <person name="Dohm J.C."/>
            <person name="Minoche A.E."/>
            <person name="Holtgrawe D."/>
            <person name="Capella-Gutierrez S."/>
            <person name="Zakrzewski F."/>
            <person name="Tafer H."/>
            <person name="Rupp O."/>
            <person name="Sorensen T.R."/>
            <person name="Stracke R."/>
            <person name="Reinhardt R."/>
            <person name="Goesmann A."/>
            <person name="Kraft T."/>
            <person name="Schulz B."/>
            <person name="Stadler P.F."/>
            <person name="Schmidt T."/>
            <person name="Gabaldon T."/>
            <person name="Lehrach H."/>
            <person name="Weisshaar B."/>
            <person name="Himmelbauer H."/>
        </authorList>
    </citation>
    <scope>NUCLEOTIDE SEQUENCE [LARGE SCALE GENOMIC DNA]</scope>
    <source>
        <tissue evidence="9">Taproot</tissue>
    </source>
</reference>
<dbReference type="InterPro" id="IPR001965">
    <property type="entry name" value="Znf_PHD"/>
</dbReference>
<evidence type="ECO:0000256" key="5">
    <source>
        <dbReference type="ARBA" id="ARBA00023242"/>
    </source>
</evidence>
<dbReference type="Pfam" id="PF00628">
    <property type="entry name" value="PHD"/>
    <property type="match status" value="1"/>
</dbReference>
<organism evidence="9 10">
    <name type="scientific">Beta vulgaris subsp. vulgaris</name>
    <name type="common">Beet</name>
    <dbReference type="NCBI Taxonomy" id="3555"/>
    <lineage>
        <taxon>Eukaryota</taxon>
        <taxon>Viridiplantae</taxon>
        <taxon>Streptophyta</taxon>
        <taxon>Embryophyta</taxon>
        <taxon>Tracheophyta</taxon>
        <taxon>Spermatophyta</taxon>
        <taxon>Magnoliopsida</taxon>
        <taxon>eudicotyledons</taxon>
        <taxon>Gunneridae</taxon>
        <taxon>Pentapetalae</taxon>
        <taxon>Caryophyllales</taxon>
        <taxon>Chenopodiaceae</taxon>
        <taxon>Betoideae</taxon>
        <taxon>Beta</taxon>
    </lineage>
</organism>
<dbReference type="SMART" id="SM00249">
    <property type="entry name" value="PHD"/>
    <property type="match status" value="1"/>
</dbReference>
<dbReference type="OrthoDB" id="1678912at2759"/>
<dbReference type="GO" id="GO:0008270">
    <property type="term" value="F:zinc ion binding"/>
    <property type="evidence" value="ECO:0007669"/>
    <property type="project" value="UniProtKB-KW"/>
</dbReference>
<protein>
    <recommendedName>
        <fullName evidence="8">PHD-type domain-containing protein</fullName>
    </recommendedName>
</protein>
<evidence type="ECO:0000256" key="2">
    <source>
        <dbReference type="ARBA" id="ARBA00022723"/>
    </source>
</evidence>
<feature type="region of interest" description="Disordered" evidence="7">
    <location>
        <begin position="164"/>
        <end position="202"/>
    </location>
</feature>
<gene>
    <name evidence="9" type="ORF">BVRB_027870</name>
</gene>
<dbReference type="EMBL" id="KQ098904">
    <property type="protein sequence ID" value="KMS93796.1"/>
    <property type="molecule type" value="Genomic_DNA"/>
</dbReference>
<keyword evidence="2" id="KW-0479">Metal-binding</keyword>
<accession>A0A0J8AYK5</accession>
<dbReference type="PANTHER" id="PTHR46174">
    <property type="entry name" value="CXXC-TYPE ZINC FINGER PROTEIN 1"/>
    <property type="match status" value="1"/>
</dbReference>
<dbReference type="InterPro" id="IPR013083">
    <property type="entry name" value="Znf_RING/FYVE/PHD"/>
</dbReference>
<keyword evidence="3 6" id="KW-0863">Zinc-finger</keyword>
<keyword evidence="5" id="KW-0539">Nucleus</keyword>
<dbReference type="PROSITE" id="PS50016">
    <property type="entry name" value="ZF_PHD_2"/>
    <property type="match status" value="1"/>
</dbReference>
<proteinExistence type="predicted"/>
<evidence type="ECO:0000256" key="1">
    <source>
        <dbReference type="ARBA" id="ARBA00004123"/>
    </source>
</evidence>
<feature type="domain" description="PHD-type" evidence="8">
    <location>
        <begin position="103"/>
        <end position="159"/>
    </location>
</feature>
<evidence type="ECO:0000256" key="7">
    <source>
        <dbReference type="SAM" id="MobiDB-lite"/>
    </source>
</evidence>
<dbReference type="InterPro" id="IPR019786">
    <property type="entry name" value="Zinc_finger_PHD-type_CS"/>
</dbReference>
<evidence type="ECO:0000256" key="3">
    <source>
        <dbReference type="ARBA" id="ARBA00022771"/>
    </source>
</evidence>
<evidence type="ECO:0000256" key="4">
    <source>
        <dbReference type="ARBA" id="ARBA00022833"/>
    </source>
</evidence>
<keyword evidence="10" id="KW-1185">Reference proteome</keyword>
<evidence type="ECO:0000313" key="10">
    <source>
        <dbReference type="Proteomes" id="UP000035740"/>
    </source>
</evidence>
<keyword evidence="4" id="KW-0862">Zinc</keyword>
<feature type="compositionally biased region" description="Polar residues" evidence="7">
    <location>
        <begin position="184"/>
        <end position="202"/>
    </location>
</feature>
<dbReference type="Gene3D" id="3.30.40.10">
    <property type="entry name" value="Zinc/RING finger domain, C3HC4 (zinc finger)"/>
    <property type="match status" value="1"/>
</dbReference>
<dbReference type="InterPro" id="IPR019787">
    <property type="entry name" value="Znf_PHD-finger"/>
</dbReference>